<keyword evidence="5" id="KW-1185">Reference proteome</keyword>
<keyword evidence="1" id="KW-0808">Transferase</keyword>
<dbReference type="PANTHER" id="PTHR43420">
    <property type="entry name" value="ACETYLTRANSFERASE"/>
    <property type="match status" value="1"/>
</dbReference>
<feature type="domain" description="N-acetyltransferase" evidence="3">
    <location>
        <begin position="15"/>
        <end position="161"/>
    </location>
</feature>
<evidence type="ECO:0000313" key="4">
    <source>
        <dbReference type="EMBL" id="MBA5778748.1"/>
    </source>
</evidence>
<dbReference type="EMBL" id="JACFXV010000064">
    <property type="protein sequence ID" value="MBA5778748.1"/>
    <property type="molecule type" value="Genomic_DNA"/>
</dbReference>
<dbReference type="InterPro" id="IPR021770">
    <property type="entry name" value="DUF3335"/>
</dbReference>
<keyword evidence="2" id="KW-0012">Acyltransferase</keyword>
<dbReference type="InterPro" id="IPR016181">
    <property type="entry name" value="Acyl_CoA_acyltransferase"/>
</dbReference>
<dbReference type="PANTHER" id="PTHR43420:SF44">
    <property type="entry name" value="ACETYLTRANSFERASE YPEA"/>
    <property type="match status" value="1"/>
</dbReference>
<evidence type="ECO:0000256" key="1">
    <source>
        <dbReference type="ARBA" id="ARBA00022679"/>
    </source>
</evidence>
<dbReference type="PROSITE" id="PS51186">
    <property type="entry name" value="GNAT"/>
    <property type="match status" value="1"/>
</dbReference>
<comment type="caution">
    <text evidence="4">The sequence shown here is derived from an EMBL/GenBank/DDBJ whole genome shotgun (WGS) entry which is preliminary data.</text>
</comment>
<evidence type="ECO:0000256" key="2">
    <source>
        <dbReference type="ARBA" id="ARBA00023315"/>
    </source>
</evidence>
<dbReference type="Gene3D" id="3.90.70.10">
    <property type="entry name" value="Cysteine proteinases"/>
    <property type="match status" value="1"/>
</dbReference>
<dbReference type="Pfam" id="PF11814">
    <property type="entry name" value="DUF3335"/>
    <property type="match status" value="1"/>
</dbReference>
<dbReference type="CDD" id="cd04301">
    <property type="entry name" value="NAT_SF"/>
    <property type="match status" value="1"/>
</dbReference>
<accession>A0A839AI98</accession>
<name>A0A839AI98_9HYPH</name>
<proteinExistence type="predicted"/>
<evidence type="ECO:0000313" key="5">
    <source>
        <dbReference type="Proteomes" id="UP000541109"/>
    </source>
</evidence>
<dbReference type="GO" id="GO:0016747">
    <property type="term" value="F:acyltransferase activity, transferring groups other than amino-acyl groups"/>
    <property type="evidence" value="ECO:0007669"/>
    <property type="project" value="InterPro"/>
</dbReference>
<sequence>MPEIAAGTPASDTAPVLRPAGAGDLEALVALENRLFSSDRISRRNFRQFLKSPTAVVIVADMGGGLAGYALVLFRAKTALARLYSIAVAPEFQGRGLGLSLLRAAEQAAYDHDRLFLRLEVREDNEAARHIYDRAGYKRIGRIEHYYEDGEAALRMEKRLHGGHPVTNAVPFFPQTTDFTCGPACLRMALGAFGKEEARDELSELRLWREATTIYLASGLGGCEPFGLAVAARRRGLHVEIRVSHDDFFFLASVRDEEKRRVMRLVQEDFRKEAAAMGIPVAGEPLSGRELGQRARAGTLSIVLISGYGMYRKKEPHWILVHGADDRHVIVHDPWLEPEVATGTKPVKPDAISESATDAAHLPIPFDAFERMARWGTQGVKAQILISKDPD</sequence>
<dbReference type="AlphaFoldDB" id="A0A839AI98"/>
<dbReference type="Proteomes" id="UP000541109">
    <property type="component" value="Unassembled WGS sequence"/>
</dbReference>
<dbReference type="Gene3D" id="3.40.630.30">
    <property type="match status" value="1"/>
</dbReference>
<dbReference type="Pfam" id="PF13673">
    <property type="entry name" value="Acetyltransf_10"/>
    <property type="match status" value="1"/>
</dbReference>
<gene>
    <name evidence="4" type="ORF">H2509_16610</name>
</gene>
<dbReference type="InterPro" id="IPR000182">
    <property type="entry name" value="GNAT_dom"/>
</dbReference>
<evidence type="ECO:0000259" key="3">
    <source>
        <dbReference type="PROSITE" id="PS51186"/>
    </source>
</evidence>
<organism evidence="4 5">
    <name type="scientific">Stappia albiluteola</name>
    <dbReference type="NCBI Taxonomy" id="2758565"/>
    <lineage>
        <taxon>Bacteria</taxon>
        <taxon>Pseudomonadati</taxon>
        <taxon>Pseudomonadota</taxon>
        <taxon>Alphaproteobacteria</taxon>
        <taxon>Hyphomicrobiales</taxon>
        <taxon>Stappiaceae</taxon>
        <taxon>Stappia</taxon>
    </lineage>
</organism>
<dbReference type="SUPFAM" id="SSF55729">
    <property type="entry name" value="Acyl-CoA N-acyltransferases (Nat)"/>
    <property type="match status" value="1"/>
</dbReference>
<dbReference type="InterPro" id="IPR050680">
    <property type="entry name" value="YpeA/RimI_acetyltransf"/>
</dbReference>
<reference evidence="4 5" key="1">
    <citation type="submission" date="2020-07" db="EMBL/GenBank/DDBJ databases">
        <title>Stappia sp., F7233, whole genome shotgun sequencing project.</title>
        <authorList>
            <person name="Jiang S."/>
            <person name="Liu Z.W."/>
            <person name="Du Z.J."/>
        </authorList>
    </citation>
    <scope>NUCLEOTIDE SEQUENCE [LARGE SCALE GENOMIC DNA]</scope>
    <source>
        <strain evidence="4 5">F7233</strain>
    </source>
</reference>
<protein>
    <submittedName>
        <fullName evidence="4">Peptidase C39 family protein</fullName>
    </submittedName>
</protein>